<accession>A0A174YX41</accession>
<gene>
    <name evidence="2" type="ORF">ERS852490_01093</name>
</gene>
<dbReference type="RefSeq" id="WP_055215171.1">
    <property type="nucleotide sequence ID" value="NZ_CZBU01000002.1"/>
</dbReference>
<organism evidence="2 3">
    <name type="scientific">Lachnospira eligens</name>
    <dbReference type="NCBI Taxonomy" id="39485"/>
    <lineage>
        <taxon>Bacteria</taxon>
        <taxon>Bacillati</taxon>
        <taxon>Bacillota</taxon>
        <taxon>Clostridia</taxon>
        <taxon>Lachnospirales</taxon>
        <taxon>Lachnospiraceae</taxon>
        <taxon>Lachnospira</taxon>
    </lineage>
</organism>
<dbReference type="AlphaFoldDB" id="A0A174YX41"/>
<dbReference type="Proteomes" id="UP000095621">
    <property type="component" value="Unassembled WGS sequence"/>
</dbReference>
<dbReference type="EMBL" id="CZBU01000002">
    <property type="protein sequence ID" value="CUQ76506.1"/>
    <property type="molecule type" value="Genomic_DNA"/>
</dbReference>
<evidence type="ECO:0000313" key="3">
    <source>
        <dbReference type="Proteomes" id="UP000095621"/>
    </source>
</evidence>
<sequence>MSVVTEKSKCRILKLASMLAVTMGIIMAFYAFYIMSELYSFSATEQGKALYMAVKLLNIAFIAVIVEGVYFAIAGFYGMTNIGAVDAVKKIKVYGIVMTIAGVVDLIIVFVVSKYSITGNTLILICLPVVIGIMYLGGAFYNEKLIKNNNGVEGDDND</sequence>
<protein>
    <recommendedName>
        <fullName evidence="4">DUF4064 domain-containing protein</fullName>
    </recommendedName>
</protein>
<keyword evidence="1" id="KW-0472">Membrane</keyword>
<feature type="transmembrane region" description="Helical" evidence="1">
    <location>
        <begin position="121"/>
        <end position="141"/>
    </location>
</feature>
<keyword evidence="1" id="KW-0812">Transmembrane</keyword>
<evidence type="ECO:0000256" key="1">
    <source>
        <dbReference type="SAM" id="Phobius"/>
    </source>
</evidence>
<feature type="transmembrane region" description="Helical" evidence="1">
    <location>
        <begin position="56"/>
        <end position="79"/>
    </location>
</feature>
<reference evidence="2 3" key="1">
    <citation type="submission" date="2015-09" db="EMBL/GenBank/DDBJ databases">
        <authorList>
            <consortium name="Pathogen Informatics"/>
        </authorList>
    </citation>
    <scope>NUCLEOTIDE SEQUENCE [LARGE SCALE GENOMIC DNA]</scope>
    <source>
        <strain evidence="2 3">2789STDY5834875</strain>
    </source>
</reference>
<keyword evidence="1" id="KW-1133">Transmembrane helix</keyword>
<feature type="transmembrane region" description="Helical" evidence="1">
    <location>
        <begin position="12"/>
        <end position="36"/>
    </location>
</feature>
<evidence type="ECO:0000313" key="2">
    <source>
        <dbReference type="EMBL" id="CUQ76506.1"/>
    </source>
</evidence>
<proteinExistence type="predicted"/>
<evidence type="ECO:0008006" key="4">
    <source>
        <dbReference type="Google" id="ProtNLM"/>
    </source>
</evidence>
<name>A0A174YX41_9FIRM</name>
<feature type="transmembrane region" description="Helical" evidence="1">
    <location>
        <begin position="91"/>
        <end position="115"/>
    </location>
</feature>